<evidence type="ECO:0000256" key="1">
    <source>
        <dbReference type="ARBA" id="ARBA00022603"/>
    </source>
</evidence>
<evidence type="ECO:0000256" key="2">
    <source>
        <dbReference type="ARBA" id="ARBA00022679"/>
    </source>
</evidence>
<accession>A0A9Y0ZEW5</accession>
<evidence type="ECO:0000313" key="7">
    <source>
        <dbReference type="EMBL" id="QTZ19619.1"/>
    </source>
</evidence>
<protein>
    <submittedName>
        <fullName evidence="7">Caffeic acid 3-O-methyltransferase-like isoform X1</fullName>
    </submittedName>
</protein>
<organism evidence="7">
    <name type="scientific">Bixa orellana</name>
    <name type="common">Lipstick tree</name>
    <dbReference type="NCBI Taxonomy" id="66672"/>
    <lineage>
        <taxon>Eukaryota</taxon>
        <taxon>Viridiplantae</taxon>
        <taxon>Streptophyta</taxon>
        <taxon>Embryophyta</taxon>
        <taxon>Tracheophyta</taxon>
        <taxon>Spermatophyta</taxon>
        <taxon>Magnoliopsida</taxon>
        <taxon>eudicotyledons</taxon>
        <taxon>Gunneridae</taxon>
        <taxon>Pentapetalae</taxon>
        <taxon>rosids</taxon>
        <taxon>malvids</taxon>
        <taxon>Malvales</taxon>
        <taxon>Bixaceae</taxon>
        <taxon>Bixa</taxon>
    </lineage>
</organism>
<dbReference type="FunFam" id="3.40.50.150:FF:000061">
    <property type="entry name" value="Caffeic acid O-methyltransferase"/>
    <property type="match status" value="1"/>
</dbReference>
<dbReference type="Gene3D" id="3.40.50.150">
    <property type="entry name" value="Vaccinia Virus protein VP39"/>
    <property type="match status" value="1"/>
</dbReference>
<dbReference type="GO" id="GO:0046983">
    <property type="term" value="F:protein dimerization activity"/>
    <property type="evidence" value="ECO:0007669"/>
    <property type="project" value="InterPro"/>
</dbReference>
<name>A0A9Y0ZEW5_BIXOR</name>
<dbReference type="FunFam" id="1.10.10.10:FF:000357">
    <property type="entry name" value="Caffeic acid 3-O-methyltransferase"/>
    <property type="match status" value="1"/>
</dbReference>
<evidence type="ECO:0000259" key="6">
    <source>
        <dbReference type="Pfam" id="PF08100"/>
    </source>
</evidence>
<dbReference type="PIRSF" id="PIRSF005739">
    <property type="entry name" value="O-mtase"/>
    <property type="match status" value="1"/>
</dbReference>
<dbReference type="InterPro" id="IPR036388">
    <property type="entry name" value="WH-like_DNA-bd_sf"/>
</dbReference>
<sequence>MGSLVDQEKVISNEEENCLVAMQLATATVLPLVLKAALDLKLLEILAKASPDGNKLSSADIASQLPSKNPDAASVIDRILRFLASHSIVSCTIETDKEGHNQALYGLAPIATYFLPNEDGVSFAPLLHLSLEKYSIDNWYFLKDAVLEGGLPFVKAHGKHWFEMVAKDPNMSSLFNDAMYHHTAIVMKKILDTYKGFDELTELIDVGGGLGANLKLIVARHPQIKGINFDLPYVIQDAPSIPGVEHVGGDMFQKVPQGKAIFMKWILHDWGNDKCLTLLKNCFEALPEDGKVISVESVVPEFPSTDLVTQNVHKFDISMFQSIPGAKERTQEEFETLAKKAGFKSLRLVCRAHSYWVMELLKN</sequence>
<evidence type="ECO:0000259" key="5">
    <source>
        <dbReference type="Pfam" id="PF00891"/>
    </source>
</evidence>
<evidence type="ECO:0000256" key="3">
    <source>
        <dbReference type="ARBA" id="ARBA00022691"/>
    </source>
</evidence>
<evidence type="ECO:0000256" key="4">
    <source>
        <dbReference type="PIRSR" id="PIRSR005739-1"/>
    </source>
</evidence>
<proteinExistence type="evidence at transcript level"/>
<dbReference type="InterPro" id="IPR029063">
    <property type="entry name" value="SAM-dependent_MTases_sf"/>
</dbReference>
<dbReference type="InterPro" id="IPR001077">
    <property type="entry name" value="COMT_C"/>
</dbReference>
<dbReference type="GO" id="GO:0008171">
    <property type="term" value="F:O-methyltransferase activity"/>
    <property type="evidence" value="ECO:0007669"/>
    <property type="project" value="InterPro"/>
</dbReference>
<dbReference type="GO" id="GO:0032259">
    <property type="term" value="P:methylation"/>
    <property type="evidence" value="ECO:0007669"/>
    <property type="project" value="UniProtKB-KW"/>
</dbReference>
<dbReference type="InterPro" id="IPR016461">
    <property type="entry name" value="COMT-like"/>
</dbReference>
<dbReference type="InterPro" id="IPR036390">
    <property type="entry name" value="WH_DNA-bd_sf"/>
</dbReference>
<keyword evidence="1" id="KW-0489">Methyltransferase</keyword>
<reference evidence="7" key="1">
    <citation type="submission" date="2021-04" db="EMBL/GenBank/DDBJ databases">
        <title>Transcriptome analysis for identification of genes encoding DOXP/MEP, carotenoid and bixin pathway enzymes in seeds of Bixa orellana.</title>
        <authorList>
            <person name="Moreira V.S."/>
            <person name="Soares V.L.F."/>
            <person name="de Souza V.C."/>
            <person name="Goliatt P.V.Z.C."/>
            <person name="Reboucas T.N.H."/>
            <person name="Otoni W.C."/>
            <person name="Costa M.G.C."/>
        </authorList>
    </citation>
    <scope>NUCLEOTIDE SEQUENCE</scope>
    <source>
        <strain evidence="7">C18425_g4_i2_m.174676</strain>
    </source>
</reference>
<keyword evidence="3" id="KW-0949">S-adenosyl-L-methionine</keyword>
<dbReference type="SUPFAM" id="SSF53335">
    <property type="entry name" value="S-adenosyl-L-methionine-dependent methyltransferases"/>
    <property type="match status" value="1"/>
</dbReference>
<dbReference type="EMBL" id="MW885493">
    <property type="protein sequence ID" value="QTZ19619.1"/>
    <property type="molecule type" value="mRNA"/>
</dbReference>
<dbReference type="PANTHER" id="PTHR11746">
    <property type="entry name" value="O-METHYLTRANSFERASE"/>
    <property type="match status" value="1"/>
</dbReference>
<dbReference type="InterPro" id="IPR012967">
    <property type="entry name" value="COMT_dimerisation"/>
</dbReference>
<feature type="domain" description="O-methyltransferase dimerisation" evidence="6">
    <location>
        <begin position="22"/>
        <end position="116"/>
    </location>
</feature>
<dbReference type="AlphaFoldDB" id="A0A9Y0ZEW5"/>
<dbReference type="Pfam" id="PF08100">
    <property type="entry name" value="Dimerisation"/>
    <property type="match status" value="1"/>
</dbReference>
<feature type="domain" description="O-methyltransferase C-terminal" evidence="5">
    <location>
        <begin position="139"/>
        <end position="344"/>
    </location>
</feature>
<dbReference type="Pfam" id="PF00891">
    <property type="entry name" value="Methyltransf_2"/>
    <property type="match status" value="1"/>
</dbReference>
<dbReference type="Gene3D" id="1.10.10.10">
    <property type="entry name" value="Winged helix-like DNA-binding domain superfamily/Winged helix DNA-binding domain"/>
    <property type="match status" value="1"/>
</dbReference>
<feature type="active site" description="Proton acceptor" evidence="4">
    <location>
        <position position="268"/>
    </location>
</feature>
<keyword evidence="2" id="KW-0808">Transferase</keyword>
<dbReference type="SUPFAM" id="SSF46785">
    <property type="entry name" value="Winged helix' DNA-binding domain"/>
    <property type="match status" value="1"/>
</dbReference>
<dbReference type="PROSITE" id="PS51683">
    <property type="entry name" value="SAM_OMT_II"/>
    <property type="match status" value="1"/>
</dbReference>